<sequence>MSDRSKLNEALVDGFKRAVKAKGAWKSKVRDLAIAGRYVQESLKQRTGVARKGSPNDRLLPPCLLGPPVLTTDFRRILSLDLSSNEKVTDASIKSTLVACPAIEELFIYETKATIAAIQALKSHRPLKFLGLGGGCSDSRLFDTDQVQPALCELFSTRGASLTRFRVGECAWQMSPELPNVLAESVARLRVLHVIGHNDGDALLELIDGLPALRDLAIETPFEDEFEYLEARAPERVRMHCLYEFQRSLAVGECWNRFAGATTP</sequence>
<evidence type="ECO:0008006" key="3">
    <source>
        <dbReference type="Google" id="ProtNLM"/>
    </source>
</evidence>
<gene>
    <name evidence="1" type="ORF">BDK51DRAFT_26885</name>
</gene>
<protein>
    <recommendedName>
        <fullName evidence="3">F-box domain-containing protein</fullName>
    </recommendedName>
</protein>
<evidence type="ECO:0000313" key="2">
    <source>
        <dbReference type="Proteomes" id="UP000269721"/>
    </source>
</evidence>
<proteinExistence type="predicted"/>
<dbReference type="Proteomes" id="UP000269721">
    <property type="component" value="Unassembled WGS sequence"/>
</dbReference>
<name>A0A4P9W8A3_9FUNG</name>
<dbReference type="SUPFAM" id="SSF52047">
    <property type="entry name" value="RNI-like"/>
    <property type="match status" value="1"/>
</dbReference>
<keyword evidence="2" id="KW-1185">Reference proteome</keyword>
<dbReference type="InterPro" id="IPR032675">
    <property type="entry name" value="LRR_dom_sf"/>
</dbReference>
<dbReference type="EMBL" id="KZ997255">
    <property type="protein sequence ID" value="RKO87665.1"/>
    <property type="molecule type" value="Genomic_DNA"/>
</dbReference>
<organism evidence="1 2">
    <name type="scientific">Blyttiomyces helicus</name>
    <dbReference type="NCBI Taxonomy" id="388810"/>
    <lineage>
        <taxon>Eukaryota</taxon>
        <taxon>Fungi</taxon>
        <taxon>Fungi incertae sedis</taxon>
        <taxon>Chytridiomycota</taxon>
        <taxon>Chytridiomycota incertae sedis</taxon>
        <taxon>Chytridiomycetes</taxon>
        <taxon>Chytridiomycetes incertae sedis</taxon>
        <taxon>Blyttiomyces</taxon>
    </lineage>
</organism>
<accession>A0A4P9W8A3</accession>
<evidence type="ECO:0000313" key="1">
    <source>
        <dbReference type="EMBL" id="RKO87665.1"/>
    </source>
</evidence>
<dbReference type="Gene3D" id="3.80.10.10">
    <property type="entry name" value="Ribonuclease Inhibitor"/>
    <property type="match status" value="1"/>
</dbReference>
<dbReference type="AlphaFoldDB" id="A0A4P9W8A3"/>
<reference evidence="2" key="1">
    <citation type="journal article" date="2018" name="Nat. Microbiol.">
        <title>Leveraging single-cell genomics to expand the fungal tree of life.</title>
        <authorList>
            <person name="Ahrendt S.R."/>
            <person name="Quandt C.A."/>
            <person name="Ciobanu D."/>
            <person name="Clum A."/>
            <person name="Salamov A."/>
            <person name="Andreopoulos B."/>
            <person name="Cheng J.F."/>
            <person name="Woyke T."/>
            <person name="Pelin A."/>
            <person name="Henrissat B."/>
            <person name="Reynolds N.K."/>
            <person name="Benny G.L."/>
            <person name="Smith M.E."/>
            <person name="James T.Y."/>
            <person name="Grigoriev I.V."/>
        </authorList>
    </citation>
    <scope>NUCLEOTIDE SEQUENCE [LARGE SCALE GENOMIC DNA]</scope>
</reference>